<dbReference type="Gene3D" id="3.30.200.20">
    <property type="entry name" value="Phosphorylase Kinase, domain 1"/>
    <property type="match status" value="1"/>
</dbReference>
<dbReference type="Gene3D" id="3.80.10.10">
    <property type="entry name" value="Ribonuclease Inhibitor"/>
    <property type="match status" value="1"/>
</dbReference>
<evidence type="ECO:0000256" key="3">
    <source>
        <dbReference type="ARBA" id="ARBA00022692"/>
    </source>
</evidence>
<dbReference type="AlphaFoldDB" id="A0AA86RVN1"/>
<dbReference type="InterPro" id="IPR051716">
    <property type="entry name" value="Plant_RL_S/T_kinase"/>
</dbReference>
<dbReference type="SUPFAM" id="SSF52058">
    <property type="entry name" value="L domain-like"/>
    <property type="match status" value="1"/>
</dbReference>
<dbReference type="Pfam" id="PF00560">
    <property type="entry name" value="LRR_1"/>
    <property type="match status" value="4"/>
</dbReference>
<keyword evidence="2" id="KW-0433">Leucine-rich repeat</keyword>
<dbReference type="PROSITE" id="PS00109">
    <property type="entry name" value="PROTEIN_KINASE_TYR"/>
    <property type="match status" value="1"/>
</dbReference>
<evidence type="ECO:0000256" key="6">
    <source>
        <dbReference type="ARBA" id="ARBA00022989"/>
    </source>
</evidence>
<evidence type="ECO:0000256" key="4">
    <source>
        <dbReference type="ARBA" id="ARBA00022729"/>
    </source>
</evidence>
<dbReference type="Gene3D" id="1.10.510.10">
    <property type="entry name" value="Transferase(Phosphotransferase) domain 1"/>
    <property type="match status" value="2"/>
</dbReference>
<dbReference type="InterPro" id="IPR001611">
    <property type="entry name" value="Leu-rich_rpt"/>
</dbReference>
<keyword evidence="7" id="KW-0472">Membrane</keyword>
<dbReference type="InterPro" id="IPR008266">
    <property type="entry name" value="Tyr_kinase_AS"/>
</dbReference>
<dbReference type="SUPFAM" id="SSF56112">
    <property type="entry name" value="Protein kinase-like (PK-like)"/>
    <property type="match status" value="1"/>
</dbReference>
<gene>
    <name evidence="11" type="ORF">AYBTSS11_LOCUS726</name>
</gene>
<evidence type="ECO:0000256" key="5">
    <source>
        <dbReference type="ARBA" id="ARBA00022737"/>
    </source>
</evidence>
<dbReference type="GO" id="GO:0016020">
    <property type="term" value="C:membrane"/>
    <property type="evidence" value="ECO:0007669"/>
    <property type="project" value="UniProtKB-SubCell"/>
</dbReference>
<evidence type="ECO:0000256" key="8">
    <source>
        <dbReference type="ARBA" id="ARBA00023170"/>
    </source>
</evidence>
<keyword evidence="3" id="KW-0812">Transmembrane</keyword>
<keyword evidence="9" id="KW-0325">Glycoprotein</keyword>
<dbReference type="GO" id="GO:0004672">
    <property type="term" value="F:protein kinase activity"/>
    <property type="evidence" value="ECO:0007669"/>
    <property type="project" value="InterPro"/>
</dbReference>
<reference evidence="11" key="1">
    <citation type="submission" date="2023-10" db="EMBL/GenBank/DDBJ databases">
        <authorList>
            <person name="Domelevo Entfellner J.-B."/>
        </authorList>
    </citation>
    <scope>NUCLEOTIDE SEQUENCE</scope>
</reference>
<comment type="subcellular location">
    <subcellularLocation>
        <location evidence="1">Membrane</location>
        <topology evidence="1">Single-pass type I membrane protein</topology>
    </subcellularLocation>
</comment>
<feature type="domain" description="Protein kinase" evidence="10">
    <location>
        <begin position="192"/>
        <end position="523"/>
    </location>
</feature>
<keyword evidence="5" id="KW-0677">Repeat</keyword>
<dbReference type="Gramene" id="rna-AYBTSS11_LOCUS726">
    <property type="protein sequence ID" value="CAJ1804437.1"/>
    <property type="gene ID" value="gene-AYBTSS11_LOCUS726"/>
</dbReference>
<keyword evidence="6" id="KW-1133">Transmembrane helix</keyword>
<evidence type="ECO:0000256" key="1">
    <source>
        <dbReference type="ARBA" id="ARBA00004479"/>
    </source>
</evidence>
<evidence type="ECO:0000256" key="7">
    <source>
        <dbReference type="ARBA" id="ARBA00023136"/>
    </source>
</evidence>
<name>A0AA86RVN1_9FABA</name>
<evidence type="ECO:0000313" key="11">
    <source>
        <dbReference type="EMBL" id="CAJ1804437.1"/>
    </source>
</evidence>
<evidence type="ECO:0000256" key="2">
    <source>
        <dbReference type="ARBA" id="ARBA00022614"/>
    </source>
</evidence>
<keyword evidence="4" id="KW-0732">Signal</keyword>
<dbReference type="InterPro" id="IPR000719">
    <property type="entry name" value="Prot_kinase_dom"/>
</dbReference>
<dbReference type="InterPro" id="IPR001245">
    <property type="entry name" value="Ser-Thr/Tyr_kinase_cat_dom"/>
</dbReference>
<evidence type="ECO:0000259" key="10">
    <source>
        <dbReference type="PROSITE" id="PS50011"/>
    </source>
</evidence>
<dbReference type="EMBL" id="OY731398">
    <property type="protein sequence ID" value="CAJ1804437.1"/>
    <property type="molecule type" value="Genomic_DNA"/>
</dbReference>
<organism evidence="11 12">
    <name type="scientific">Sphenostylis stenocarpa</name>
    <dbReference type="NCBI Taxonomy" id="92480"/>
    <lineage>
        <taxon>Eukaryota</taxon>
        <taxon>Viridiplantae</taxon>
        <taxon>Streptophyta</taxon>
        <taxon>Embryophyta</taxon>
        <taxon>Tracheophyta</taxon>
        <taxon>Spermatophyta</taxon>
        <taxon>Magnoliopsida</taxon>
        <taxon>eudicotyledons</taxon>
        <taxon>Gunneridae</taxon>
        <taxon>Pentapetalae</taxon>
        <taxon>rosids</taxon>
        <taxon>fabids</taxon>
        <taxon>Fabales</taxon>
        <taxon>Fabaceae</taxon>
        <taxon>Papilionoideae</taxon>
        <taxon>50 kb inversion clade</taxon>
        <taxon>NPAAA clade</taxon>
        <taxon>indigoferoid/millettioid clade</taxon>
        <taxon>Phaseoleae</taxon>
        <taxon>Sphenostylis</taxon>
    </lineage>
</organism>
<keyword evidence="8" id="KW-0675">Receptor</keyword>
<dbReference type="PROSITE" id="PS51450">
    <property type="entry name" value="LRR"/>
    <property type="match status" value="1"/>
</dbReference>
<dbReference type="PANTHER" id="PTHR48053">
    <property type="entry name" value="LEUCINE RICH REPEAT FAMILY PROTEIN, EXPRESSED"/>
    <property type="match status" value="1"/>
</dbReference>
<evidence type="ECO:0000313" key="12">
    <source>
        <dbReference type="Proteomes" id="UP001189624"/>
    </source>
</evidence>
<sequence length="530" mass="58698">MQLNNFSGSIPVEIGKLVKLETLWLSNNNLSGSIPQEIGMMTNLLQLDLSNDSLSGTIPPTIGNLSKLTQFYRYDNHLYGSIPNELGRLRFLLTIQLLDNNLSGPIPSSIGNLVNLDSIRLNGNKLSGTIPSTIGSIPPELSQATNLHVFPLSSNHLTGVIPKDLGNLTYLFKLSLNNNNLSGNVPIQIASLQDLDTLELGANSDLSCLDQMVSLTSIDISYNQLEGSLTNIPAFNIATIEALRNNKGLCCNLSGLEPCITSQDRYQNHKTTKVILVFLPIGFGYFNARIIYSRIEATEEFDNKHLIGVGGQGSVYKAKLKTNQIVVVKKLHPGQSGQIFKVKAFFLEKGSIDKILKDDEQTVAFYWNWRIYAIKDVANALCYMHHDCSPPIVHRDISSKNVLLDLEYVARTFGYAAPELAFTMEVNEKCDVYSFGVLALEIPFGEHPPDFITSLMASSSTVIDKSKLDIPSLMGKLDQRLPYPANSVVKDIVLVVRIENTCLTEIPRWRPTMEQVTKELAMLLKTSSIY</sequence>
<dbReference type="GO" id="GO:0005524">
    <property type="term" value="F:ATP binding"/>
    <property type="evidence" value="ECO:0007669"/>
    <property type="project" value="InterPro"/>
</dbReference>
<dbReference type="InterPro" id="IPR011009">
    <property type="entry name" value="Kinase-like_dom_sf"/>
</dbReference>
<accession>A0AA86RVN1</accession>
<protein>
    <recommendedName>
        <fullName evidence="10">Protein kinase domain-containing protein</fullName>
    </recommendedName>
</protein>
<dbReference type="Pfam" id="PF07714">
    <property type="entry name" value="PK_Tyr_Ser-Thr"/>
    <property type="match status" value="2"/>
</dbReference>
<keyword evidence="12" id="KW-1185">Reference proteome</keyword>
<dbReference type="Proteomes" id="UP001189624">
    <property type="component" value="Chromosome 1"/>
</dbReference>
<dbReference type="InterPro" id="IPR032675">
    <property type="entry name" value="LRR_dom_sf"/>
</dbReference>
<proteinExistence type="predicted"/>
<dbReference type="PROSITE" id="PS50011">
    <property type="entry name" value="PROTEIN_KINASE_DOM"/>
    <property type="match status" value="1"/>
</dbReference>
<dbReference type="FunFam" id="3.80.10.10:FF:000041">
    <property type="entry name" value="LRR receptor-like serine/threonine-protein kinase ERECTA"/>
    <property type="match status" value="2"/>
</dbReference>
<dbReference type="PANTHER" id="PTHR48053:SF65">
    <property type="entry name" value="LRR RECEPTOR-LIKE KINASE FAMILY PROTEIN"/>
    <property type="match status" value="1"/>
</dbReference>
<evidence type="ECO:0000256" key="9">
    <source>
        <dbReference type="ARBA" id="ARBA00023180"/>
    </source>
</evidence>